<dbReference type="InterPro" id="IPR036942">
    <property type="entry name" value="Beta-barrel_TonB_sf"/>
</dbReference>
<organism evidence="8 9">
    <name type="scientific">Sphingopyxis fribergensis</name>
    <dbReference type="NCBI Taxonomy" id="1515612"/>
    <lineage>
        <taxon>Bacteria</taxon>
        <taxon>Pseudomonadati</taxon>
        <taxon>Pseudomonadota</taxon>
        <taxon>Alphaproteobacteria</taxon>
        <taxon>Sphingomonadales</taxon>
        <taxon>Sphingomonadaceae</taxon>
        <taxon>Sphingopyxis</taxon>
    </lineage>
</organism>
<evidence type="ECO:0000259" key="6">
    <source>
        <dbReference type="Pfam" id="PF00593"/>
    </source>
</evidence>
<evidence type="ECO:0000259" key="7">
    <source>
        <dbReference type="Pfam" id="PF07715"/>
    </source>
</evidence>
<name>A0A0A7PH97_9SPHN</name>
<dbReference type="Proteomes" id="UP000030907">
    <property type="component" value="Chromosome"/>
</dbReference>
<dbReference type="NCBIfam" id="TIGR01782">
    <property type="entry name" value="TonB-Xanth-Caul"/>
    <property type="match status" value="1"/>
</dbReference>
<dbReference type="PANTHER" id="PTHR40980">
    <property type="entry name" value="PLUG DOMAIN-CONTAINING PROTEIN"/>
    <property type="match status" value="1"/>
</dbReference>
<dbReference type="AlphaFoldDB" id="A0A0A7PH97"/>
<feature type="domain" description="TonB-dependent receptor-like beta-barrel" evidence="6">
    <location>
        <begin position="381"/>
        <end position="875"/>
    </location>
</feature>
<dbReference type="Gene3D" id="2.40.170.20">
    <property type="entry name" value="TonB-dependent receptor, beta-barrel domain"/>
    <property type="match status" value="1"/>
</dbReference>
<dbReference type="GO" id="GO:0009279">
    <property type="term" value="C:cell outer membrane"/>
    <property type="evidence" value="ECO:0007669"/>
    <property type="project" value="UniProtKB-SubCell"/>
</dbReference>
<evidence type="ECO:0000256" key="2">
    <source>
        <dbReference type="ARBA" id="ARBA00023136"/>
    </source>
</evidence>
<dbReference type="Gene3D" id="2.170.130.10">
    <property type="entry name" value="TonB-dependent receptor, plug domain"/>
    <property type="match status" value="1"/>
</dbReference>
<keyword evidence="5" id="KW-0732">Signal</keyword>
<dbReference type="HOGENOM" id="CLU_006935_2_0_5"/>
<dbReference type="KEGG" id="sphk:SKP52_01850"/>
<keyword evidence="9" id="KW-1185">Reference proteome</keyword>
<dbReference type="SUPFAM" id="SSF56935">
    <property type="entry name" value="Porins"/>
    <property type="match status" value="1"/>
</dbReference>
<comment type="similarity">
    <text evidence="4">Belongs to the TonB-dependent receptor family.</text>
</comment>
<feature type="signal peptide" evidence="5">
    <location>
        <begin position="1"/>
        <end position="25"/>
    </location>
</feature>
<reference evidence="8 9" key="1">
    <citation type="journal article" date="2015" name="Int. J. Syst. Evol. Microbiol.">
        <title>Description of Sphingopyxis fribergensis sp. nov. - a soil bacterium with the ability to degrade styrene and phenylacetic acid.</title>
        <authorList>
            <person name="Oelschlagel M."/>
            <person name="Ruckert C."/>
            <person name="Kalinowski J."/>
            <person name="Schmidt G."/>
            <person name="Schlomann M."/>
            <person name="Tischler D."/>
        </authorList>
    </citation>
    <scope>NUCLEOTIDE SEQUENCE [LARGE SCALE GENOMIC DNA]</scope>
    <source>
        <strain evidence="8 9">Kp5.2</strain>
    </source>
</reference>
<dbReference type="InterPro" id="IPR010104">
    <property type="entry name" value="TonB_rcpt_bac"/>
</dbReference>
<dbReference type="EMBL" id="CP009122">
    <property type="protein sequence ID" value="AJA07307.1"/>
    <property type="molecule type" value="Genomic_DNA"/>
</dbReference>
<dbReference type="OrthoDB" id="5476657at2"/>
<evidence type="ECO:0000313" key="9">
    <source>
        <dbReference type="Proteomes" id="UP000030907"/>
    </source>
</evidence>
<protein>
    <submittedName>
        <fullName evidence="8">Conserved Putative secreted protein</fullName>
    </submittedName>
</protein>
<keyword evidence="4" id="KW-0798">TonB box</keyword>
<dbReference type="InterPro" id="IPR012910">
    <property type="entry name" value="Plug_dom"/>
</dbReference>
<gene>
    <name evidence="8" type="ORF">SKP52_01850</name>
</gene>
<dbReference type="Pfam" id="PF00593">
    <property type="entry name" value="TonB_dep_Rec_b-barrel"/>
    <property type="match status" value="1"/>
</dbReference>
<dbReference type="InterPro" id="IPR000531">
    <property type="entry name" value="Beta-barrel_TonB"/>
</dbReference>
<keyword evidence="3" id="KW-0998">Cell outer membrane</keyword>
<keyword evidence="2 4" id="KW-0472">Membrane</keyword>
<evidence type="ECO:0000313" key="8">
    <source>
        <dbReference type="EMBL" id="AJA07307.1"/>
    </source>
</evidence>
<sequence>MRNRIILACTTSALGLIAMPSIALAQDQDGQLTVESAPEDPSADEAIVVTAIQRSLETSQAIKEDSDQIVDSIVAEDIGKLPDVTATESLARITGVQVDYANGTAAGTRVRGLPNIATTYNGRELFTGQGRAVALQDFPSSSIARLDVYKSGSANLLEPGVAGLIDVRARKPLDFKGDRIAGGISGVHWKQSQKLGVDANLLLSKRWETGIGDIGFLIEGSYTDLKFLDSSRNVAQAILSRNVAGLGTIRYPSFVNINYNAANRYRPSVATALQWRPSNELEFYADFLFQGYRSSGYGSNLQINSGVQANLSDIVLFPGTNKVKSMTASAGGIPTGNQNVVTGKTDTYQAGTGFIWKRDGLKITGDVAFTDSTFTRRTTQFNYSLVVPQPTRTYDFDTDVGAGGGTVVVTDFPVNDPARYRMVGLGENGERNHGRDWQGRLDLDYRIGPKGLTNVQAGVRFNTRDFDFANYSESGTTAAGRFYSLLPLEYSAVAPGFRGDKVPVTRVFLSPTADSIMENLDFLRSISGGRTEVPPLDRVYFGNEKGYAGYVQGRYAFDLGSMTVDGLVGLRAVRTETQINGFERVTTAGVTTVTPVSQSNRYNDFLPNVSARIRLAPKLQLRLAFTETRTRPGFGDLNPSLTIGAPSTICTPTPGDPEAGPDNPNCVRNASGGNADLQPIKSQNYDASLEWYFSRGGSLTVGAFQRDVTGFISDFTTDVEDAEFGRLRVTQPFNGGEGRMRGIEAAFRTFLRFPQLPQWMQNFGILANYTYIDHESELPEALAATLPGKQRIAGVSKHLANASIFYETRWFSTRLSYNYRSDFVVEYNRVNDPLLGAAVLGPTLPVVEDGRGSLDFNATIDPTENFTISFSATNLLGAAATNHRQYDADGNTYPWQTRFLETIYRVGVRFRF</sequence>
<dbReference type="PANTHER" id="PTHR40980:SF3">
    <property type="entry name" value="TONB-DEPENDENT RECEPTOR-LIKE BETA-BARREL DOMAIN-CONTAINING PROTEIN"/>
    <property type="match status" value="1"/>
</dbReference>
<feature type="domain" description="TonB-dependent receptor plug" evidence="7">
    <location>
        <begin position="63"/>
        <end position="157"/>
    </location>
</feature>
<evidence type="ECO:0000256" key="4">
    <source>
        <dbReference type="RuleBase" id="RU003357"/>
    </source>
</evidence>
<dbReference type="RefSeq" id="WP_081997164.1">
    <property type="nucleotide sequence ID" value="NZ_CP009122.1"/>
</dbReference>
<accession>A0A0A7PH97</accession>
<comment type="subcellular location">
    <subcellularLocation>
        <location evidence="1 4">Cell outer membrane</location>
    </subcellularLocation>
</comment>
<dbReference type="Pfam" id="PF07715">
    <property type="entry name" value="Plug"/>
    <property type="match status" value="1"/>
</dbReference>
<proteinExistence type="inferred from homology"/>
<evidence type="ECO:0000256" key="3">
    <source>
        <dbReference type="ARBA" id="ARBA00023237"/>
    </source>
</evidence>
<dbReference type="InterPro" id="IPR037066">
    <property type="entry name" value="Plug_dom_sf"/>
</dbReference>
<feature type="chain" id="PRO_5002043989" evidence="5">
    <location>
        <begin position="26"/>
        <end position="912"/>
    </location>
</feature>
<evidence type="ECO:0000256" key="5">
    <source>
        <dbReference type="SAM" id="SignalP"/>
    </source>
</evidence>
<evidence type="ECO:0000256" key="1">
    <source>
        <dbReference type="ARBA" id="ARBA00004442"/>
    </source>
</evidence>
<dbReference type="STRING" id="1515612.SKP52_01850"/>